<keyword evidence="2" id="KW-0732">Signal</keyword>
<protein>
    <recommendedName>
        <fullName evidence="3">C-type lectin domain-containing protein</fullName>
    </recommendedName>
</protein>
<keyword evidence="1" id="KW-1015">Disulfide bond</keyword>
<feature type="chain" id="PRO_5044022916" description="C-type lectin domain-containing protein" evidence="2">
    <location>
        <begin position="24"/>
        <end position="171"/>
    </location>
</feature>
<reference evidence="4" key="1">
    <citation type="submission" date="2023-10" db="EMBL/GenBank/DDBJ databases">
        <title>Genome assembly of Pristionchus species.</title>
        <authorList>
            <person name="Yoshida K."/>
            <person name="Sommer R.J."/>
        </authorList>
    </citation>
    <scope>NUCLEOTIDE SEQUENCE</scope>
    <source>
        <strain evidence="4">RS0144</strain>
    </source>
</reference>
<proteinExistence type="predicted"/>
<dbReference type="Gene3D" id="3.10.100.10">
    <property type="entry name" value="Mannose-Binding Protein A, subunit A"/>
    <property type="match status" value="1"/>
</dbReference>
<dbReference type="SUPFAM" id="SSF56436">
    <property type="entry name" value="C-type lectin-like"/>
    <property type="match status" value="1"/>
</dbReference>
<evidence type="ECO:0000259" key="3">
    <source>
        <dbReference type="PROSITE" id="PS50041"/>
    </source>
</evidence>
<gene>
    <name evidence="4" type="ORF">PENTCL1PPCAC_16965</name>
</gene>
<dbReference type="Proteomes" id="UP001432027">
    <property type="component" value="Unassembled WGS sequence"/>
</dbReference>
<dbReference type="AlphaFoldDB" id="A0AAV5TK39"/>
<feature type="domain" description="C-type lectin" evidence="3">
    <location>
        <begin position="50"/>
        <end position="171"/>
    </location>
</feature>
<evidence type="ECO:0000313" key="4">
    <source>
        <dbReference type="EMBL" id="GMS94790.1"/>
    </source>
</evidence>
<evidence type="ECO:0000256" key="2">
    <source>
        <dbReference type="SAM" id="SignalP"/>
    </source>
</evidence>
<feature type="signal peptide" evidence="2">
    <location>
        <begin position="1"/>
        <end position="23"/>
    </location>
</feature>
<accession>A0AAV5TK39</accession>
<evidence type="ECO:0000313" key="5">
    <source>
        <dbReference type="Proteomes" id="UP001432027"/>
    </source>
</evidence>
<dbReference type="InterPro" id="IPR050976">
    <property type="entry name" value="Snaclec"/>
</dbReference>
<dbReference type="PANTHER" id="PTHR22991:SF40">
    <property type="entry name" value="PROTEIN CBG13490"/>
    <property type="match status" value="1"/>
</dbReference>
<feature type="non-terminal residue" evidence="4">
    <location>
        <position position="171"/>
    </location>
</feature>
<comment type="caution">
    <text evidence="4">The sequence shown here is derived from an EMBL/GenBank/DDBJ whole genome shotgun (WGS) entry which is preliminary data.</text>
</comment>
<keyword evidence="5" id="KW-1185">Reference proteome</keyword>
<name>A0AAV5TK39_9BILA</name>
<dbReference type="InterPro" id="IPR016187">
    <property type="entry name" value="CTDL_fold"/>
</dbReference>
<evidence type="ECO:0000256" key="1">
    <source>
        <dbReference type="ARBA" id="ARBA00023157"/>
    </source>
</evidence>
<dbReference type="CDD" id="cd00037">
    <property type="entry name" value="CLECT"/>
    <property type="match status" value="1"/>
</dbReference>
<feature type="non-terminal residue" evidence="4">
    <location>
        <position position="1"/>
    </location>
</feature>
<dbReference type="EMBL" id="BTSX01000004">
    <property type="protein sequence ID" value="GMS94790.1"/>
    <property type="molecule type" value="Genomic_DNA"/>
</dbReference>
<dbReference type="Pfam" id="PF00059">
    <property type="entry name" value="Lectin_C"/>
    <property type="match status" value="1"/>
</dbReference>
<sequence length="171" mass="19123">ISLISAMILFIVFTSVLLGLCRSAPAQSTFNNVCDGHSNYTDPQTGKITCYFFEMVAYSWQEAEQVCQYSGSGNPTVHYGAHLASIHDQAFNTFLVYLVTYLDFTASFYIGLYDTRAGYSWTDESVIDYNNFGPGNPNPNLGSCFTVKTYPNDSSRGKWFNSDCNQVHPYV</sequence>
<dbReference type="PROSITE" id="PS50041">
    <property type="entry name" value="C_TYPE_LECTIN_2"/>
    <property type="match status" value="1"/>
</dbReference>
<dbReference type="SMART" id="SM00034">
    <property type="entry name" value="CLECT"/>
    <property type="match status" value="1"/>
</dbReference>
<dbReference type="InterPro" id="IPR001304">
    <property type="entry name" value="C-type_lectin-like"/>
</dbReference>
<dbReference type="PANTHER" id="PTHR22991">
    <property type="entry name" value="PROTEIN CBG13490"/>
    <property type="match status" value="1"/>
</dbReference>
<organism evidence="4 5">
    <name type="scientific">Pristionchus entomophagus</name>
    <dbReference type="NCBI Taxonomy" id="358040"/>
    <lineage>
        <taxon>Eukaryota</taxon>
        <taxon>Metazoa</taxon>
        <taxon>Ecdysozoa</taxon>
        <taxon>Nematoda</taxon>
        <taxon>Chromadorea</taxon>
        <taxon>Rhabditida</taxon>
        <taxon>Rhabditina</taxon>
        <taxon>Diplogasteromorpha</taxon>
        <taxon>Diplogasteroidea</taxon>
        <taxon>Neodiplogasteridae</taxon>
        <taxon>Pristionchus</taxon>
    </lineage>
</organism>
<dbReference type="InterPro" id="IPR016186">
    <property type="entry name" value="C-type_lectin-like/link_sf"/>
</dbReference>